<dbReference type="NCBIfam" id="TIGR00585">
    <property type="entry name" value="mutl"/>
    <property type="match status" value="1"/>
</dbReference>
<dbReference type="InterPro" id="IPR014762">
    <property type="entry name" value="DNA_mismatch_repair_CS"/>
</dbReference>
<reference evidence="2 3" key="1">
    <citation type="submission" date="2024-02" db="EMBL/GenBank/DDBJ databases">
        <authorList>
            <person name="Daric V."/>
            <person name="Darras S."/>
        </authorList>
    </citation>
    <scope>NUCLEOTIDE SEQUENCE [LARGE SCALE GENOMIC DNA]</scope>
</reference>
<gene>
    <name evidence="2" type="ORF">CVLEPA_LOCUS17930</name>
</gene>
<dbReference type="Gene3D" id="3.30.565.10">
    <property type="entry name" value="Histidine kinase-like ATPase, C-terminal domain"/>
    <property type="match status" value="1"/>
</dbReference>
<dbReference type="InterPro" id="IPR038973">
    <property type="entry name" value="MutL/Mlh/Pms-like"/>
</dbReference>
<dbReference type="SUPFAM" id="SSF55874">
    <property type="entry name" value="ATPase domain of HSP90 chaperone/DNA topoisomerase II/histidine kinase"/>
    <property type="match status" value="1"/>
</dbReference>
<organism evidence="2 3">
    <name type="scientific">Clavelina lepadiformis</name>
    <name type="common">Light-bulb sea squirt</name>
    <name type="synonym">Ascidia lepadiformis</name>
    <dbReference type="NCBI Taxonomy" id="159417"/>
    <lineage>
        <taxon>Eukaryota</taxon>
        <taxon>Metazoa</taxon>
        <taxon>Chordata</taxon>
        <taxon>Tunicata</taxon>
        <taxon>Ascidiacea</taxon>
        <taxon>Aplousobranchia</taxon>
        <taxon>Clavelinidae</taxon>
        <taxon>Clavelina</taxon>
    </lineage>
</organism>
<dbReference type="InterPro" id="IPR036890">
    <property type="entry name" value="HATPase_C_sf"/>
</dbReference>
<evidence type="ECO:0000313" key="2">
    <source>
        <dbReference type="EMBL" id="CAK8686014.1"/>
    </source>
</evidence>
<dbReference type="CDD" id="cd16926">
    <property type="entry name" value="HATPase_MutL-MLH-PMS-like"/>
    <property type="match status" value="1"/>
</dbReference>
<dbReference type="Pfam" id="PF13589">
    <property type="entry name" value="HATPase_c_3"/>
    <property type="match status" value="1"/>
</dbReference>
<protein>
    <submittedName>
        <fullName evidence="2">Uncharacterized protein</fullName>
    </submittedName>
</protein>
<dbReference type="PROSITE" id="PS00058">
    <property type="entry name" value="DNA_MISMATCH_REPAIR_1"/>
    <property type="match status" value="1"/>
</dbReference>
<name>A0ABP0G5E5_CLALP</name>
<dbReference type="EMBL" id="CAWYQH010000101">
    <property type="protein sequence ID" value="CAK8686014.1"/>
    <property type="molecule type" value="Genomic_DNA"/>
</dbReference>
<dbReference type="Proteomes" id="UP001642483">
    <property type="component" value="Unassembled WGS sequence"/>
</dbReference>
<comment type="caution">
    <text evidence="2">The sequence shown here is derived from an EMBL/GenBank/DDBJ whole genome shotgun (WGS) entry which is preliminary data.</text>
</comment>
<evidence type="ECO:0000256" key="1">
    <source>
        <dbReference type="ARBA" id="ARBA00006082"/>
    </source>
</evidence>
<dbReference type="InterPro" id="IPR002099">
    <property type="entry name" value="MutL/Mlh/PMS"/>
</dbReference>
<dbReference type="PANTHER" id="PTHR10073">
    <property type="entry name" value="DNA MISMATCH REPAIR PROTEIN MLH, PMS, MUTL"/>
    <property type="match status" value="1"/>
</dbReference>
<keyword evidence="3" id="KW-1185">Reference proteome</keyword>
<proteinExistence type="inferred from homology"/>
<comment type="similarity">
    <text evidence="1">Belongs to the DNA mismatch repair MutL/HexB family.</text>
</comment>
<dbReference type="PANTHER" id="PTHR10073:SF12">
    <property type="entry name" value="DNA MISMATCH REPAIR PROTEIN MLH1"/>
    <property type="match status" value="1"/>
</dbReference>
<accession>A0ABP0G5E5</accession>
<sequence length="195" mass="21368">MDARQTVIRRLDEKVVNRIAAGEVIQRPANAVKELLENSLDAGATSITVSIKFGGLKLLQILDNGHGIHKDDLEIVCERFTTSKLKEFDDLKAISTFGFRGEALASISHVAHLSIVSRTPNTQCSYKASYLDGKLKEKPKPTAGNVGTSTEITNCNRQLCLNDGIMSKELGDVLMEAGLSLRGQREFQRWGQPGN</sequence>
<evidence type="ECO:0000313" key="3">
    <source>
        <dbReference type="Proteomes" id="UP001642483"/>
    </source>
</evidence>